<name>A0A3B0XPE2_9ZZZZ</name>
<dbReference type="Gene3D" id="1.20.1180.10">
    <property type="entry name" value="Udp N-acetylglucosamine O-acyltransferase, C-terminal domain"/>
    <property type="match status" value="1"/>
</dbReference>
<keyword evidence="2" id="KW-0441">Lipid A biosynthesis</keyword>
<evidence type="ECO:0000256" key="5">
    <source>
        <dbReference type="ARBA" id="ARBA00023315"/>
    </source>
</evidence>
<evidence type="ECO:0000256" key="1">
    <source>
        <dbReference type="ARBA" id="ARBA00022516"/>
    </source>
</evidence>
<dbReference type="InterPro" id="IPR010137">
    <property type="entry name" value="Lipid_A_LpxA"/>
</dbReference>
<organism evidence="7">
    <name type="scientific">hydrothermal vent metagenome</name>
    <dbReference type="NCBI Taxonomy" id="652676"/>
    <lineage>
        <taxon>unclassified sequences</taxon>
        <taxon>metagenomes</taxon>
        <taxon>ecological metagenomes</taxon>
    </lineage>
</organism>
<evidence type="ECO:0000313" key="7">
    <source>
        <dbReference type="EMBL" id="VAW66580.1"/>
    </source>
</evidence>
<dbReference type="SUPFAM" id="SSF51161">
    <property type="entry name" value="Trimeric LpxA-like enzymes"/>
    <property type="match status" value="1"/>
</dbReference>
<reference evidence="7" key="1">
    <citation type="submission" date="2018-06" db="EMBL/GenBank/DDBJ databases">
        <authorList>
            <person name="Zhirakovskaya E."/>
        </authorList>
    </citation>
    <scope>NUCLEOTIDE SEQUENCE</scope>
</reference>
<keyword evidence="5 7" id="KW-0012">Acyltransferase</keyword>
<keyword evidence="4" id="KW-0443">Lipid metabolism</keyword>
<dbReference type="EMBL" id="UOFG01000279">
    <property type="protein sequence ID" value="VAW66580.1"/>
    <property type="molecule type" value="Genomic_DNA"/>
</dbReference>
<dbReference type="PANTHER" id="PTHR43480:SF1">
    <property type="entry name" value="ACYL-[ACYL-CARRIER-PROTEIN]--UDP-N-ACETYLGLUCOSAMINE O-ACYLTRANSFERASE, MITOCHONDRIAL-RELATED"/>
    <property type="match status" value="1"/>
</dbReference>
<dbReference type="InterPro" id="IPR037157">
    <property type="entry name" value="Acetyltransf_C_sf"/>
</dbReference>
<evidence type="ECO:0000256" key="2">
    <source>
        <dbReference type="ARBA" id="ARBA00022556"/>
    </source>
</evidence>
<dbReference type="PANTHER" id="PTHR43480">
    <property type="entry name" value="ACYL-[ACYL-CARRIER-PROTEIN]--UDP-N-ACETYLGLUCOSAMINE O-ACYLTRANSFERASE"/>
    <property type="match status" value="1"/>
</dbReference>
<protein>
    <submittedName>
        <fullName evidence="7">Acyl-[acyl-carrier-protein]--UDP-N-acetylglucosamine O-acyltransferase</fullName>
        <ecNumber evidence="7">2.3.1.129</ecNumber>
    </submittedName>
</protein>
<keyword evidence="1" id="KW-0444">Lipid biosynthesis</keyword>
<dbReference type="NCBIfam" id="TIGR01852">
    <property type="entry name" value="lipid_A_lpxA"/>
    <property type="match status" value="1"/>
</dbReference>
<dbReference type="AlphaFoldDB" id="A0A3B0XPE2"/>
<accession>A0A3B0XPE2</accession>
<dbReference type="InterPro" id="IPR029098">
    <property type="entry name" value="Acetyltransf_C"/>
</dbReference>
<dbReference type="GO" id="GO:0009245">
    <property type="term" value="P:lipid A biosynthetic process"/>
    <property type="evidence" value="ECO:0007669"/>
    <property type="project" value="UniProtKB-KW"/>
</dbReference>
<dbReference type="GO" id="GO:0008780">
    <property type="term" value="F:acyl-[acyl-carrier-protein]-UDP-N-acetylglucosamine O-acyltransferase activity"/>
    <property type="evidence" value="ECO:0007669"/>
    <property type="project" value="UniProtKB-EC"/>
</dbReference>
<dbReference type="EC" id="2.3.1.129" evidence="7"/>
<dbReference type="GO" id="GO:0016020">
    <property type="term" value="C:membrane"/>
    <property type="evidence" value="ECO:0007669"/>
    <property type="project" value="GOC"/>
</dbReference>
<evidence type="ECO:0000256" key="3">
    <source>
        <dbReference type="ARBA" id="ARBA00022679"/>
    </source>
</evidence>
<dbReference type="Gene3D" id="2.160.10.10">
    <property type="entry name" value="Hexapeptide repeat proteins"/>
    <property type="match status" value="1"/>
</dbReference>
<evidence type="ECO:0000256" key="4">
    <source>
        <dbReference type="ARBA" id="ARBA00023098"/>
    </source>
</evidence>
<dbReference type="CDD" id="cd03351">
    <property type="entry name" value="LbH_UDP-GlcNAc_AT"/>
    <property type="match status" value="1"/>
</dbReference>
<dbReference type="NCBIfam" id="NF003657">
    <property type="entry name" value="PRK05289.1"/>
    <property type="match status" value="1"/>
</dbReference>
<gene>
    <name evidence="7" type="ORF">MNBD_GAMMA11-2987</name>
</gene>
<dbReference type="Pfam" id="PF13720">
    <property type="entry name" value="Acetyltransf_11"/>
    <property type="match status" value="1"/>
</dbReference>
<sequence length="262" mass="28297">MTSSTALIHPTAIIDNTAKLAEDVSVGPYSIIGADVEIGAGTWIGPHVVINGPSKMGKNNKIFQFSSLGEDPQDLKFSGEKSYLEIGDNNTIREYVTISRGTEDGGDITRIGSDNLLMAYVHIAHDCQVGNHIVFANSASCAGHVEVGDHSILGGFTLVHQFTKIGAHCFTSMGAIINQDVPPYIIVASSYGKASGINKVGLKRRGYSDEVIRAIVNAYKLMIRSRKPRAEAMQAAAKLIEDYPEVKLMADFIMQSERGVIR</sequence>
<keyword evidence="3 7" id="KW-0808">Transferase</keyword>
<feature type="domain" description="UDP N-acetylglucosamine O-acyltransferase C-terminal" evidence="6">
    <location>
        <begin position="180"/>
        <end position="261"/>
    </location>
</feature>
<dbReference type="InterPro" id="IPR011004">
    <property type="entry name" value="Trimer_LpxA-like_sf"/>
</dbReference>
<evidence type="ECO:0000259" key="6">
    <source>
        <dbReference type="Pfam" id="PF13720"/>
    </source>
</evidence>
<dbReference type="PIRSF" id="PIRSF000456">
    <property type="entry name" value="UDP-GlcNAc_acltr"/>
    <property type="match status" value="1"/>
</dbReference>
<dbReference type="HAMAP" id="MF_00387">
    <property type="entry name" value="LpxA"/>
    <property type="match status" value="1"/>
</dbReference>
<proteinExistence type="inferred from homology"/>